<gene>
    <name evidence="2" type="ORF">Dsi01nite_019580</name>
</gene>
<evidence type="ECO:0000313" key="3">
    <source>
        <dbReference type="Proteomes" id="UP000660611"/>
    </source>
</evidence>
<proteinExistence type="predicted"/>
<name>A0A919U6W5_9ACTN</name>
<reference evidence="2" key="1">
    <citation type="submission" date="2021-01" db="EMBL/GenBank/DDBJ databases">
        <title>Whole genome shotgun sequence of Dactylosporangium siamense NBRC 106093.</title>
        <authorList>
            <person name="Komaki H."/>
            <person name="Tamura T."/>
        </authorList>
    </citation>
    <scope>NUCLEOTIDE SEQUENCE</scope>
    <source>
        <strain evidence="2">NBRC 106093</strain>
    </source>
</reference>
<evidence type="ECO:0000256" key="1">
    <source>
        <dbReference type="SAM" id="MobiDB-lite"/>
    </source>
</evidence>
<dbReference type="AlphaFoldDB" id="A0A919U6W5"/>
<keyword evidence="3" id="KW-1185">Reference proteome</keyword>
<comment type="caution">
    <text evidence="2">The sequence shown here is derived from an EMBL/GenBank/DDBJ whole genome shotgun (WGS) entry which is preliminary data.</text>
</comment>
<feature type="region of interest" description="Disordered" evidence="1">
    <location>
        <begin position="1"/>
        <end position="39"/>
    </location>
</feature>
<organism evidence="2 3">
    <name type="scientific">Dactylosporangium siamense</name>
    <dbReference type="NCBI Taxonomy" id="685454"/>
    <lineage>
        <taxon>Bacteria</taxon>
        <taxon>Bacillati</taxon>
        <taxon>Actinomycetota</taxon>
        <taxon>Actinomycetes</taxon>
        <taxon>Micromonosporales</taxon>
        <taxon>Micromonosporaceae</taxon>
        <taxon>Dactylosporangium</taxon>
    </lineage>
</organism>
<dbReference type="Proteomes" id="UP000660611">
    <property type="component" value="Unassembled WGS sequence"/>
</dbReference>
<protein>
    <submittedName>
        <fullName evidence="2">Uncharacterized protein</fullName>
    </submittedName>
</protein>
<evidence type="ECO:0000313" key="2">
    <source>
        <dbReference type="EMBL" id="GIG43917.1"/>
    </source>
</evidence>
<dbReference type="EMBL" id="BONQ01000029">
    <property type="protein sequence ID" value="GIG43917.1"/>
    <property type="molecule type" value="Genomic_DNA"/>
</dbReference>
<accession>A0A919U6W5</accession>
<sequence length="72" mass="7465">MTLPIEPRPEVRLRKPAGTVRAVSDPPSRSGGAPHSRMPADRVVAVPLSATGPAERLMRVAGSGPALAEDLS</sequence>